<dbReference type="OrthoDB" id="595024at2759"/>
<name>A0A6I9RUE7_ELAGV</name>
<dbReference type="Proteomes" id="UP000504607">
    <property type="component" value="Chromosome 10"/>
</dbReference>
<dbReference type="AlphaFoldDB" id="A0A6I9RUE7"/>
<evidence type="ECO:0000313" key="2">
    <source>
        <dbReference type="RefSeq" id="XP_010932057.1"/>
    </source>
</evidence>
<reference evidence="2" key="1">
    <citation type="submission" date="2025-08" db="UniProtKB">
        <authorList>
            <consortium name="RefSeq"/>
        </authorList>
    </citation>
    <scope>IDENTIFICATION</scope>
</reference>
<proteinExistence type="predicted"/>
<dbReference type="PANTHER" id="PTHR37900:SF5">
    <property type="entry name" value="OS02G0159250 PROTEIN"/>
    <property type="match status" value="1"/>
</dbReference>
<evidence type="ECO:0000313" key="1">
    <source>
        <dbReference type="Proteomes" id="UP000504607"/>
    </source>
</evidence>
<keyword evidence="1" id="KW-1185">Reference proteome</keyword>
<protein>
    <submittedName>
        <fullName evidence="2">Uncharacterized protein LOC105052820</fullName>
    </submittedName>
</protein>
<dbReference type="PANTHER" id="PTHR37900">
    <property type="match status" value="1"/>
</dbReference>
<dbReference type="RefSeq" id="XP_010932057.1">
    <property type="nucleotide sequence ID" value="XM_010933755.3"/>
</dbReference>
<sequence>MCMDSIVLTPLCPCTKTSRSESEIRFGPAVGGEESNFSSYQPIATPLHPSLSPNKNHLSHCDSSPLLQTMTLSPLFVRSVVRLVGLLVSRPAASVTTILYYSRVLPRNRSLERLVRDDLLDDENYLFHFLISMLRCFW</sequence>
<organism evidence="1 2">
    <name type="scientific">Elaeis guineensis var. tenera</name>
    <name type="common">Oil palm</name>
    <dbReference type="NCBI Taxonomy" id="51953"/>
    <lineage>
        <taxon>Eukaryota</taxon>
        <taxon>Viridiplantae</taxon>
        <taxon>Streptophyta</taxon>
        <taxon>Embryophyta</taxon>
        <taxon>Tracheophyta</taxon>
        <taxon>Spermatophyta</taxon>
        <taxon>Magnoliopsida</taxon>
        <taxon>Liliopsida</taxon>
        <taxon>Arecaceae</taxon>
        <taxon>Arecoideae</taxon>
        <taxon>Cocoseae</taxon>
        <taxon>Elaeidinae</taxon>
        <taxon>Elaeis</taxon>
    </lineage>
</organism>
<dbReference type="InParanoid" id="A0A6I9RUE7"/>
<gene>
    <name evidence="2" type="primary">LOC105052820</name>
</gene>
<accession>A0A6I9RUE7</accession>